<proteinExistence type="predicted"/>
<comment type="caution">
    <text evidence="1">The sequence shown here is derived from an EMBL/GenBank/DDBJ whole genome shotgun (WGS) entry which is preliminary data.</text>
</comment>
<reference evidence="1" key="1">
    <citation type="submission" date="2021-10" db="EMBL/GenBank/DDBJ databases">
        <title>Melipona bicolor Genome sequencing and assembly.</title>
        <authorList>
            <person name="Araujo N.S."/>
            <person name="Arias M.C."/>
        </authorList>
    </citation>
    <scope>NUCLEOTIDE SEQUENCE</scope>
    <source>
        <strain evidence="1">USP_2M_L1-L4_2017</strain>
        <tissue evidence="1">Whole body</tissue>
    </source>
</reference>
<organism evidence="1 2">
    <name type="scientific">Melipona bicolor</name>
    <dbReference type="NCBI Taxonomy" id="60889"/>
    <lineage>
        <taxon>Eukaryota</taxon>
        <taxon>Metazoa</taxon>
        <taxon>Ecdysozoa</taxon>
        <taxon>Arthropoda</taxon>
        <taxon>Hexapoda</taxon>
        <taxon>Insecta</taxon>
        <taxon>Pterygota</taxon>
        <taxon>Neoptera</taxon>
        <taxon>Endopterygota</taxon>
        <taxon>Hymenoptera</taxon>
        <taxon>Apocrita</taxon>
        <taxon>Aculeata</taxon>
        <taxon>Apoidea</taxon>
        <taxon>Anthophila</taxon>
        <taxon>Apidae</taxon>
        <taxon>Melipona</taxon>
    </lineage>
</organism>
<dbReference type="EMBL" id="JAHYIQ010000017">
    <property type="protein sequence ID" value="KAK1125056.1"/>
    <property type="molecule type" value="Genomic_DNA"/>
</dbReference>
<name>A0AA40FU62_9HYME</name>
<dbReference type="Proteomes" id="UP001177670">
    <property type="component" value="Unassembled WGS sequence"/>
</dbReference>
<feature type="non-terminal residue" evidence="1">
    <location>
        <position position="110"/>
    </location>
</feature>
<sequence length="110" mass="12535">MEQSAGDGAATFSRARVLKTNDARALRRGKRWKNANFCLRTVRDWRTALTGIKDGWVPVKPRFPFLCQHLSIVWERTTPAFFPFLFSHFFHDNAVGNGDIPAGCHDDKSQ</sequence>
<gene>
    <name evidence="1" type="ORF">K0M31_006394</name>
</gene>
<keyword evidence="2" id="KW-1185">Reference proteome</keyword>
<protein>
    <submittedName>
        <fullName evidence="1">Uncharacterized protein</fullName>
    </submittedName>
</protein>
<evidence type="ECO:0000313" key="1">
    <source>
        <dbReference type="EMBL" id="KAK1125056.1"/>
    </source>
</evidence>
<accession>A0AA40FU62</accession>
<dbReference type="AlphaFoldDB" id="A0AA40FU62"/>
<evidence type="ECO:0000313" key="2">
    <source>
        <dbReference type="Proteomes" id="UP001177670"/>
    </source>
</evidence>